<dbReference type="SUPFAM" id="SSF103473">
    <property type="entry name" value="MFS general substrate transporter"/>
    <property type="match status" value="1"/>
</dbReference>
<feature type="domain" description="Major facilitator superfamily (MFS) profile" evidence="6">
    <location>
        <begin position="1"/>
        <end position="391"/>
    </location>
</feature>
<dbReference type="PANTHER" id="PTHR23530">
    <property type="entry name" value="TRANSPORT PROTEIN-RELATED"/>
    <property type="match status" value="1"/>
</dbReference>
<feature type="transmembrane region" description="Helical" evidence="5">
    <location>
        <begin position="300"/>
        <end position="320"/>
    </location>
</feature>
<feature type="transmembrane region" description="Helical" evidence="5">
    <location>
        <begin position="93"/>
        <end position="110"/>
    </location>
</feature>
<dbReference type="Gene3D" id="1.20.1250.20">
    <property type="entry name" value="MFS general substrate transporter like domains"/>
    <property type="match status" value="1"/>
</dbReference>
<feature type="transmembrane region" description="Helical" evidence="5">
    <location>
        <begin position="141"/>
        <end position="159"/>
    </location>
</feature>
<name>A0ABV7Y438_9ACTN</name>
<proteinExistence type="predicted"/>
<keyword evidence="8" id="KW-1185">Reference proteome</keyword>
<dbReference type="InterPro" id="IPR053160">
    <property type="entry name" value="MFS_DHA3_Transporter"/>
</dbReference>
<feature type="transmembrane region" description="Helical" evidence="5">
    <location>
        <begin position="367"/>
        <end position="387"/>
    </location>
</feature>
<dbReference type="Proteomes" id="UP001595699">
    <property type="component" value="Unassembled WGS sequence"/>
</dbReference>
<feature type="transmembrane region" description="Helical" evidence="5">
    <location>
        <begin position="276"/>
        <end position="294"/>
    </location>
</feature>
<dbReference type="PANTHER" id="PTHR23530:SF1">
    <property type="entry name" value="PERMEASE, MAJOR FACILITATOR SUPERFAMILY-RELATED"/>
    <property type="match status" value="1"/>
</dbReference>
<dbReference type="PROSITE" id="PS50850">
    <property type="entry name" value="MFS"/>
    <property type="match status" value="1"/>
</dbReference>
<feature type="transmembrane region" description="Helical" evidence="5">
    <location>
        <begin position="332"/>
        <end position="355"/>
    </location>
</feature>
<evidence type="ECO:0000313" key="7">
    <source>
        <dbReference type="EMBL" id="MFC3759559.1"/>
    </source>
</evidence>
<protein>
    <submittedName>
        <fullName evidence="7">MFS transporter</fullName>
    </submittedName>
</protein>
<evidence type="ECO:0000259" key="6">
    <source>
        <dbReference type="PROSITE" id="PS50850"/>
    </source>
</evidence>
<organism evidence="7 8">
    <name type="scientific">Tenggerimyces flavus</name>
    <dbReference type="NCBI Taxonomy" id="1708749"/>
    <lineage>
        <taxon>Bacteria</taxon>
        <taxon>Bacillati</taxon>
        <taxon>Actinomycetota</taxon>
        <taxon>Actinomycetes</taxon>
        <taxon>Propionibacteriales</taxon>
        <taxon>Nocardioidaceae</taxon>
        <taxon>Tenggerimyces</taxon>
    </lineage>
</organism>
<dbReference type="InterPro" id="IPR011701">
    <property type="entry name" value="MFS"/>
</dbReference>
<evidence type="ECO:0000256" key="1">
    <source>
        <dbReference type="ARBA" id="ARBA00004651"/>
    </source>
</evidence>
<feature type="transmembrane region" description="Helical" evidence="5">
    <location>
        <begin position="39"/>
        <end position="58"/>
    </location>
</feature>
<reference evidence="8" key="1">
    <citation type="journal article" date="2019" name="Int. J. Syst. Evol. Microbiol.">
        <title>The Global Catalogue of Microorganisms (GCM) 10K type strain sequencing project: providing services to taxonomists for standard genome sequencing and annotation.</title>
        <authorList>
            <consortium name="The Broad Institute Genomics Platform"/>
            <consortium name="The Broad Institute Genome Sequencing Center for Infectious Disease"/>
            <person name="Wu L."/>
            <person name="Ma J."/>
        </authorList>
    </citation>
    <scope>NUCLEOTIDE SEQUENCE [LARGE SCALE GENOMIC DNA]</scope>
    <source>
        <strain evidence="8">CGMCC 4.7241</strain>
    </source>
</reference>
<feature type="transmembrane region" description="Helical" evidence="5">
    <location>
        <begin position="215"/>
        <end position="233"/>
    </location>
</feature>
<dbReference type="RefSeq" id="WP_205122063.1">
    <property type="nucleotide sequence ID" value="NZ_JAFBCM010000001.1"/>
</dbReference>
<dbReference type="Pfam" id="PF07690">
    <property type="entry name" value="MFS_1"/>
    <property type="match status" value="1"/>
</dbReference>
<keyword evidence="3 5" id="KW-1133">Transmembrane helix</keyword>
<dbReference type="EMBL" id="JBHRZH010000001">
    <property type="protein sequence ID" value="MFC3759559.1"/>
    <property type="molecule type" value="Genomic_DNA"/>
</dbReference>
<sequence length="409" mass="43512">MNLRLRRRMVPLYVAAVLQGFGLWVPIEKLFMNEIGFDAASVGLMAAAYAALVPIVEIPSGILADRWSRRGVLILAAVAMFGSTVIGGLSTNVVTYIVAALVLAFYFAMYSGTMDSIVYDTVLEETGDSDAFQKQLGRVRVVESCALVASALLGGWLASLTSPRLTYFLTLPFLALSVVAYLRFREPQLHKAREATSVRDQITLTYRTLLRRGQLLPIVALTVLTALILQVVIEFGPLWLLALSASAVVYGPFWAGVMSSFGVGGLIAGRLRLDRPAPFALVVGLMLLASLTLVTSRSLLLISAAQVVLAILVVVVGIYVARLLHDGIPSEVRAGVASGVGALSWIAFLPFALTFGVVSKSNGVHTAGWMIVGAVVLVAVALVAVTLRRVPAEPEAEPALVPIEAGQPS</sequence>
<accession>A0ABV7Y438</accession>
<evidence type="ECO:0000256" key="4">
    <source>
        <dbReference type="ARBA" id="ARBA00023136"/>
    </source>
</evidence>
<keyword evidence="4 5" id="KW-0472">Membrane</keyword>
<evidence type="ECO:0000256" key="5">
    <source>
        <dbReference type="SAM" id="Phobius"/>
    </source>
</evidence>
<feature type="transmembrane region" description="Helical" evidence="5">
    <location>
        <begin position="165"/>
        <end position="184"/>
    </location>
</feature>
<keyword evidence="2 5" id="KW-0812">Transmembrane</keyword>
<comment type="caution">
    <text evidence="7">The sequence shown here is derived from an EMBL/GenBank/DDBJ whole genome shotgun (WGS) entry which is preliminary data.</text>
</comment>
<feature type="transmembrane region" description="Helical" evidence="5">
    <location>
        <begin position="239"/>
        <end position="264"/>
    </location>
</feature>
<evidence type="ECO:0000313" key="8">
    <source>
        <dbReference type="Proteomes" id="UP001595699"/>
    </source>
</evidence>
<evidence type="ECO:0000256" key="3">
    <source>
        <dbReference type="ARBA" id="ARBA00022989"/>
    </source>
</evidence>
<comment type="subcellular location">
    <subcellularLocation>
        <location evidence="1">Cell membrane</location>
        <topology evidence="1">Multi-pass membrane protein</topology>
    </subcellularLocation>
</comment>
<feature type="transmembrane region" description="Helical" evidence="5">
    <location>
        <begin position="9"/>
        <end position="27"/>
    </location>
</feature>
<feature type="transmembrane region" description="Helical" evidence="5">
    <location>
        <begin position="70"/>
        <end position="87"/>
    </location>
</feature>
<gene>
    <name evidence="7" type="ORF">ACFOUW_01790</name>
</gene>
<dbReference type="InterPro" id="IPR036259">
    <property type="entry name" value="MFS_trans_sf"/>
</dbReference>
<evidence type="ECO:0000256" key="2">
    <source>
        <dbReference type="ARBA" id="ARBA00022692"/>
    </source>
</evidence>
<dbReference type="InterPro" id="IPR020846">
    <property type="entry name" value="MFS_dom"/>
</dbReference>